<reference evidence="3" key="2">
    <citation type="submission" date="2025-08" db="UniProtKB">
        <authorList>
            <consortium name="RefSeq"/>
        </authorList>
    </citation>
    <scope>IDENTIFICATION</scope>
    <source>
        <tissue evidence="3">Cell line</tissue>
    </source>
</reference>
<feature type="region of interest" description="Disordered" evidence="1">
    <location>
        <begin position="1"/>
        <end position="60"/>
    </location>
</feature>
<dbReference type="InterPro" id="IPR037739">
    <property type="entry name" value="C6orf141"/>
</dbReference>
<evidence type="ECO:0000313" key="3">
    <source>
        <dbReference type="RefSeq" id="XP_072589777.1"/>
    </source>
</evidence>
<feature type="compositionally biased region" description="Gly residues" evidence="1">
    <location>
        <begin position="33"/>
        <end position="52"/>
    </location>
</feature>
<dbReference type="GeneID" id="112914225"/>
<accession>A0ABM4YHK6</accession>
<reference evidence="2" key="1">
    <citation type="submission" date="2025-05" db="UniProtKB">
        <authorList>
            <consortium name="RefSeq"/>
        </authorList>
    </citation>
    <scope>NUCLEOTIDE SEQUENCE [LARGE SCALE GENOMIC DNA]</scope>
</reference>
<dbReference type="PANTHER" id="PTHR36880:SF1">
    <property type="entry name" value="9130008F23RIK PROTEIN"/>
    <property type="match status" value="1"/>
</dbReference>
<gene>
    <name evidence="3" type="primary">C1H6orf141</name>
</gene>
<evidence type="ECO:0000256" key="1">
    <source>
        <dbReference type="SAM" id="MobiDB-lite"/>
    </source>
</evidence>
<proteinExistence type="predicted"/>
<feature type="compositionally biased region" description="Low complexity" evidence="1">
    <location>
        <begin position="98"/>
        <end position="108"/>
    </location>
</feature>
<organism evidence="2 3">
    <name type="scientific">Vulpes vulpes</name>
    <name type="common">Red fox</name>
    <dbReference type="NCBI Taxonomy" id="9627"/>
    <lineage>
        <taxon>Eukaryota</taxon>
        <taxon>Metazoa</taxon>
        <taxon>Chordata</taxon>
        <taxon>Craniata</taxon>
        <taxon>Vertebrata</taxon>
        <taxon>Euteleostomi</taxon>
        <taxon>Mammalia</taxon>
        <taxon>Eutheria</taxon>
        <taxon>Laurasiatheria</taxon>
        <taxon>Carnivora</taxon>
        <taxon>Caniformia</taxon>
        <taxon>Canidae</taxon>
        <taxon>Vulpes</taxon>
    </lineage>
</organism>
<evidence type="ECO:0000313" key="2">
    <source>
        <dbReference type="Proteomes" id="UP001652641"/>
    </source>
</evidence>
<dbReference type="PANTHER" id="PTHR36880">
    <property type="entry name" value="9130008F23RIK PROTEIN"/>
    <property type="match status" value="1"/>
</dbReference>
<feature type="region of interest" description="Disordered" evidence="1">
    <location>
        <begin position="86"/>
        <end position="135"/>
    </location>
</feature>
<feature type="compositionally biased region" description="Low complexity" evidence="1">
    <location>
        <begin position="10"/>
        <end position="23"/>
    </location>
</feature>
<dbReference type="Proteomes" id="UP001652641">
    <property type="component" value="Chromosome 1"/>
</dbReference>
<sequence>MSEPPAGQGAPWPRRAANAAAAPCIPGRDGSSPGAGGPAGAGAGGGLGGFPGGSPETLPAAGGLDCEPWIREKVLFLLHPERWLGTPGDSAGGGLAGGEDLSPAAAAARDPACPSLSPRAERVSRGRVGAPRPGAPPRPVLVRIVDYEATEEVLWAARTKGLTAARTRERCVTAITFRTGRE</sequence>
<keyword evidence="2" id="KW-1185">Reference proteome</keyword>
<protein>
    <submittedName>
        <fullName evidence="3">Uncharacterized protein C6orf141 homolog</fullName>
    </submittedName>
</protein>
<dbReference type="RefSeq" id="XP_072589777.1">
    <property type="nucleotide sequence ID" value="XM_072733676.1"/>
</dbReference>
<name>A0ABM4YHK6_VULVU</name>